<dbReference type="CDD" id="cd04666">
    <property type="entry name" value="NUDIX_DIPP2_like_Nudt4"/>
    <property type="match status" value="1"/>
</dbReference>
<keyword evidence="3" id="KW-0378">Hydrolase</keyword>
<proteinExistence type="predicted"/>
<comment type="cofactor">
    <cofactor evidence="1">
        <name>Mg(2+)</name>
        <dbReference type="ChEBI" id="CHEBI:18420"/>
    </cofactor>
</comment>
<dbReference type="GO" id="GO:0046872">
    <property type="term" value="F:metal ion binding"/>
    <property type="evidence" value="ECO:0007669"/>
    <property type="project" value="UniProtKB-KW"/>
</dbReference>
<dbReference type="InterPro" id="IPR047198">
    <property type="entry name" value="DDP-like_NUDIX"/>
</dbReference>
<feature type="domain" description="Nudix hydrolase" evidence="5">
    <location>
        <begin position="8"/>
        <end position="130"/>
    </location>
</feature>
<protein>
    <recommendedName>
        <fullName evidence="5">Nudix hydrolase domain-containing protein</fullName>
    </recommendedName>
</protein>
<gene>
    <name evidence="6" type="ORF">BS47DRAFT_1156137</name>
</gene>
<dbReference type="InterPro" id="IPR015797">
    <property type="entry name" value="NUDIX_hydrolase-like_dom_sf"/>
</dbReference>
<dbReference type="InterPro" id="IPR000086">
    <property type="entry name" value="NUDIX_hydrolase_dom"/>
</dbReference>
<reference evidence="6" key="1">
    <citation type="journal article" date="2020" name="Nat. Commun.">
        <title>Large-scale genome sequencing of mycorrhizal fungi provides insights into the early evolution of symbiotic traits.</title>
        <authorList>
            <person name="Miyauchi S."/>
            <person name="Kiss E."/>
            <person name="Kuo A."/>
            <person name="Drula E."/>
            <person name="Kohler A."/>
            <person name="Sanchez-Garcia M."/>
            <person name="Morin E."/>
            <person name="Andreopoulos B."/>
            <person name="Barry K.W."/>
            <person name="Bonito G."/>
            <person name="Buee M."/>
            <person name="Carver A."/>
            <person name="Chen C."/>
            <person name="Cichocki N."/>
            <person name="Clum A."/>
            <person name="Culley D."/>
            <person name="Crous P.W."/>
            <person name="Fauchery L."/>
            <person name="Girlanda M."/>
            <person name="Hayes R.D."/>
            <person name="Keri Z."/>
            <person name="LaButti K."/>
            <person name="Lipzen A."/>
            <person name="Lombard V."/>
            <person name="Magnuson J."/>
            <person name="Maillard F."/>
            <person name="Murat C."/>
            <person name="Nolan M."/>
            <person name="Ohm R.A."/>
            <person name="Pangilinan J."/>
            <person name="Pereira M.F."/>
            <person name="Perotto S."/>
            <person name="Peter M."/>
            <person name="Pfister S."/>
            <person name="Riley R."/>
            <person name="Sitrit Y."/>
            <person name="Stielow J.B."/>
            <person name="Szollosi G."/>
            <person name="Zifcakova L."/>
            <person name="Stursova M."/>
            <person name="Spatafora J.W."/>
            <person name="Tedersoo L."/>
            <person name="Vaario L.M."/>
            <person name="Yamada A."/>
            <person name="Yan M."/>
            <person name="Wang P."/>
            <person name="Xu J."/>
            <person name="Bruns T."/>
            <person name="Baldrian P."/>
            <person name="Vilgalys R."/>
            <person name="Dunand C."/>
            <person name="Henrissat B."/>
            <person name="Grigoriev I.V."/>
            <person name="Hibbett D."/>
            <person name="Nagy L.G."/>
            <person name="Martin F.M."/>
        </authorList>
    </citation>
    <scope>NUCLEOTIDE SEQUENCE</scope>
    <source>
        <strain evidence="6">UP504</strain>
    </source>
</reference>
<name>A0A9P6E1I6_9AGAM</name>
<sequence length="136" mass="15465">MGKERSTPRVVCCAIPIARAAGKVLIVTSRKRADKWVLPKGGWEPTDQTLEAAASREALEEAGVRGVITRFVVTIPTATATYHVYELDVAYLEEDWLESRERRREWVDYPEAIRRLMWKPELAQALSMSTLAPPRR</sequence>
<evidence type="ECO:0000256" key="4">
    <source>
        <dbReference type="ARBA" id="ARBA00022842"/>
    </source>
</evidence>
<organism evidence="6 7">
    <name type="scientific">Hydnum rufescens UP504</name>
    <dbReference type="NCBI Taxonomy" id="1448309"/>
    <lineage>
        <taxon>Eukaryota</taxon>
        <taxon>Fungi</taxon>
        <taxon>Dikarya</taxon>
        <taxon>Basidiomycota</taxon>
        <taxon>Agaricomycotina</taxon>
        <taxon>Agaricomycetes</taxon>
        <taxon>Cantharellales</taxon>
        <taxon>Hydnaceae</taxon>
        <taxon>Hydnum</taxon>
    </lineage>
</organism>
<dbReference type="OrthoDB" id="2011998at2759"/>
<evidence type="ECO:0000256" key="2">
    <source>
        <dbReference type="ARBA" id="ARBA00022723"/>
    </source>
</evidence>
<dbReference type="Pfam" id="PF00293">
    <property type="entry name" value="NUDIX"/>
    <property type="match status" value="1"/>
</dbReference>
<dbReference type="Proteomes" id="UP000886523">
    <property type="component" value="Unassembled WGS sequence"/>
</dbReference>
<evidence type="ECO:0000256" key="3">
    <source>
        <dbReference type="ARBA" id="ARBA00022801"/>
    </source>
</evidence>
<accession>A0A9P6E1I6</accession>
<dbReference type="GO" id="GO:0005634">
    <property type="term" value="C:nucleus"/>
    <property type="evidence" value="ECO:0007669"/>
    <property type="project" value="TreeGrafter"/>
</dbReference>
<dbReference type="SUPFAM" id="SSF55811">
    <property type="entry name" value="Nudix"/>
    <property type="match status" value="1"/>
</dbReference>
<dbReference type="GO" id="GO:0005737">
    <property type="term" value="C:cytoplasm"/>
    <property type="evidence" value="ECO:0007669"/>
    <property type="project" value="TreeGrafter"/>
</dbReference>
<evidence type="ECO:0000259" key="5">
    <source>
        <dbReference type="PROSITE" id="PS51462"/>
    </source>
</evidence>
<keyword evidence="4" id="KW-0460">Magnesium</keyword>
<evidence type="ECO:0000256" key="1">
    <source>
        <dbReference type="ARBA" id="ARBA00001946"/>
    </source>
</evidence>
<dbReference type="PROSITE" id="PS51462">
    <property type="entry name" value="NUDIX"/>
    <property type="match status" value="1"/>
</dbReference>
<dbReference type="Gene3D" id="3.90.79.10">
    <property type="entry name" value="Nucleoside Triphosphate Pyrophosphohydrolase"/>
    <property type="match status" value="1"/>
</dbReference>
<dbReference type="AlphaFoldDB" id="A0A9P6E1I6"/>
<dbReference type="PANTHER" id="PTHR12629:SF0">
    <property type="entry name" value="DIPHOSPHOINOSITOL-POLYPHOSPHATE DIPHOSPHATASE"/>
    <property type="match status" value="1"/>
</dbReference>
<dbReference type="EMBL" id="MU128917">
    <property type="protein sequence ID" value="KAF9519564.1"/>
    <property type="molecule type" value="Genomic_DNA"/>
</dbReference>
<dbReference type="PANTHER" id="PTHR12629">
    <property type="entry name" value="DIPHOSPHOINOSITOL POLYPHOSPHATE PHOSPHOHYDROLASE"/>
    <property type="match status" value="1"/>
</dbReference>
<comment type="caution">
    <text evidence="6">The sequence shown here is derived from an EMBL/GenBank/DDBJ whole genome shotgun (WGS) entry which is preliminary data.</text>
</comment>
<evidence type="ECO:0000313" key="7">
    <source>
        <dbReference type="Proteomes" id="UP000886523"/>
    </source>
</evidence>
<dbReference type="GO" id="GO:0016462">
    <property type="term" value="F:pyrophosphatase activity"/>
    <property type="evidence" value="ECO:0007669"/>
    <property type="project" value="InterPro"/>
</dbReference>
<keyword evidence="2" id="KW-0479">Metal-binding</keyword>
<keyword evidence="7" id="KW-1185">Reference proteome</keyword>
<evidence type="ECO:0000313" key="6">
    <source>
        <dbReference type="EMBL" id="KAF9519564.1"/>
    </source>
</evidence>